<dbReference type="PRINTS" id="PR00090">
    <property type="entry name" value="RNGDIOXGNASE"/>
</dbReference>
<dbReference type="PANTHER" id="PTHR43756:SF5">
    <property type="entry name" value="CHOLINE MONOOXYGENASE, CHLOROPLASTIC"/>
    <property type="match status" value="1"/>
</dbReference>
<name>A0A418Y0T1_9BURK</name>
<evidence type="ECO:0000256" key="4">
    <source>
        <dbReference type="ARBA" id="ARBA00023002"/>
    </source>
</evidence>
<keyword evidence="4" id="KW-0560">Oxidoreductase</keyword>
<proteinExistence type="inferred from homology"/>
<dbReference type="GO" id="GO:0051537">
    <property type="term" value="F:2 iron, 2 sulfur cluster binding"/>
    <property type="evidence" value="ECO:0007669"/>
    <property type="project" value="UniProtKB-KW"/>
</dbReference>
<protein>
    <submittedName>
        <fullName evidence="8">Rieske (2Fe-2S) protein</fullName>
    </submittedName>
</protein>
<dbReference type="InterPro" id="IPR036922">
    <property type="entry name" value="Rieske_2Fe-2S_sf"/>
</dbReference>
<dbReference type="EMBL" id="QYUP01000092">
    <property type="protein sequence ID" value="RJG18853.1"/>
    <property type="molecule type" value="Genomic_DNA"/>
</dbReference>
<evidence type="ECO:0000256" key="5">
    <source>
        <dbReference type="ARBA" id="ARBA00023004"/>
    </source>
</evidence>
<dbReference type="GO" id="GO:0016491">
    <property type="term" value="F:oxidoreductase activity"/>
    <property type="evidence" value="ECO:0007669"/>
    <property type="project" value="UniProtKB-KW"/>
</dbReference>
<evidence type="ECO:0000256" key="2">
    <source>
        <dbReference type="ARBA" id="ARBA00022714"/>
    </source>
</evidence>
<evidence type="ECO:0000313" key="8">
    <source>
        <dbReference type="EMBL" id="RJG18853.1"/>
    </source>
</evidence>
<organism evidence="8 9">
    <name type="scientific">Massilia cavernae</name>
    <dbReference type="NCBI Taxonomy" id="2320864"/>
    <lineage>
        <taxon>Bacteria</taxon>
        <taxon>Pseudomonadati</taxon>
        <taxon>Pseudomonadota</taxon>
        <taxon>Betaproteobacteria</taxon>
        <taxon>Burkholderiales</taxon>
        <taxon>Oxalobacteraceae</taxon>
        <taxon>Telluria group</taxon>
        <taxon>Massilia</taxon>
    </lineage>
</organism>
<dbReference type="PROSITE" id="PS51296">
    <property type="entry name" value="RIESKE"/>
    <property type="match status" value="1"/>
</dbReference>
<dbReference type="InterPro" id="IPR001663">
    <property type="entry name" value="Rng_hydr_dOase-A"/>
</dbReference>
<dbReference type="AlphaFoldDB" id="A0A418Y0T1"/>
<gene>
    <name evidence="8" type="ORF">D3872_09710</name>
</gene>
<keyword evidence="3" id="KW-0479">Metal-binding</keyword>
<evidence type="ECO:0000256" key="1">
    <source>
        <dbReference type="ARBA" id="ARBA00008751"/>
    </source>
</evidence>
<keyword evidence="2" id="KW-0001">2Fe-2S</keyword>
<dbReference type="InterPro" id="IPR017941">
    <property type="entry name" value="Rieske_2Fe-2S"/>
</dbReference>
<dbReference type="Proteomes" id="UP000284006">
    <property type="component" value="Unassembled WGS sequence"/>
</dbReference>
<keyword evidence="5" id="KW-0408">Iron</keyword>
<evidence type="ECO:0000256" key="3">
    <source>
        <dbReference type="ARBA" id="ARBA00022723"/>
    </source>
</evidence>
<dbReference type="Pfam" id="PF00355">
    <property type="entry name" value="Rieske"/>
    <property type="match status" value="1"/>
</dbReference>
<reference evidence="8 9" key="1">
    <citation type="submission" date="2018-09" db="EMBL/GenBank/DDBJ databases">
        <authorList>
            <person name="Zhu H."/>
        </authorList>
    </citation>
    <scope>NUCLEOTIDE SEQUENCE [LARGE SCALE GENOMIC DNA]</scope>
    <source>
        <strain evidence="8 9">K1S02-61</strain>
    </source>
</reference>
<sequence length="246" mass="26756">MHAPHRKFPTLASLSASQIAAIRTIPPHGQAAVHTTEARRPVGIFIAPDHYARERAEVFRKVPVAVTLSSMLPEPKMFLALDAYDLPILLSRGEDGQVKAFLNACQHKGAKVVERADAFKGGRVSCPYHAWTYNLAGELAGVPRQEVFPSLDKHEHGLAPLACHEAGGFIWVMLDREAEPDFSAITPNWWAISTPWACPMRTCSATSDSRSMPTGSWSSSLSSRATTCRGCTRLPLAACLPMSPPS</sequence>
<evidence type="ECO:0000313" key="9">
    <source>
        <dbReference type="Proteomes" id="UP000284006"/>
    </source>
</evidence>
<comment type="similarity">
    <text evidence="1">Belongs to the bacterial ring-hydroxylating dioxygenase alpha subunit family.</text>
</comment>
<keyword evidence="6" id="KW-0411">Iron-sulfur</keyword>
<dbReference type="SUPFAM" id="SSF50022">
    <property type="entry name" value="ISP domain"/>
    <property type="match status" value="1"/>
</dbReference>
<dbReference type="Gene3D" id="3.90.380.10">
    <property type="entry name" value="Naphthalene 1,2-dioxygenase Alpha Subunit, Chain A, domain 1"/>
    <property type="match status" value="1"/>
</dbReference>
<dbReference type="RefSeq" id="WP_119810582.1">
    <property type="nucleotide sequence ID" value="NZ_QYUP01000092.1"/>
</dbReference>
<dbReference type="OrthoDB" id="9790995at2"/>
<dbReference type="GO" id="GO:0046872">
    <property type="term" value="F:metal ion binding"/>
    <property type="evidence" value="ECO:0007669"/>
    <property type="project" value="UniProtKB-KW"/>
</dbReference>
<dbReference type="CDD" id="cd03469">
    <property type="entry name" value="Rieske_RO_Alpha_N"/>
    <property type="match status" value="1"/>
</dbReference>
<feature type="domain" description="Rieske" evidence="7">
    <location>
        <begin position="63"/>
        <end position="172"/>
    </location>
</feature>
<accession>A0A418Y0T1</accession>
<dbReference type="PANTHER" id="PTHR43756">
    <property type="entry name" value="CHOLINE MONOOXYGENASE, CHLOROPLASTIC"/>
    <property type="match status" value="1"/>
</dbReference>
<dbReference type="Gene3D" id="2.102.10.10">
    <property type="entry name" value="Rieske [2Fe-2S] iron-sulphur domain"/>
    <property type="match status" value="1"/>
</dbReference>
<keyword evidence="9" id="KW-1185">Reference proteome</keyword>
<evidence type="ECO:0000259" key="7">
    <source>
        <dbReference type="PROSITE" id="PS51296"/>
    </source>
</evidence>
<comment type="caution">
    <text evidence="8">The sequence shown here is derived from an EMBL/GenBank/DDBJ whole genome shotgun (WGS) entry which is preliminary data.</text>
</comment>
<evidence type="ECO:0000256" key="6">
    <source>
        <dbReference type="ARBA" id="ARBA00023014"/>
    </source>
</evidence>